<evidence type="ECO:0000256" key="7">
    <source>
        <dbReference type="ARBA" id="ARBA00023180"/>
    </source>
</evidence>
<dbReference type="InterPro" id="IPR007657">
    <property type="entry name" value="Glycosyltransferase_61"/>
</dbReference>
<keyword evidence="5" id="KW-1133">Transmembrane helix</keyword>
<reference evidence="9 10" key="1">
    <citation type="submission" date="2024-01" db="EMBL/GenBank/DDBJ databases">
        <title>Comparative genomics of Cryptococcus and Kwoniella reveals pathogenesis evolution and contrasting modes of karyotype evolution via chromosome fusion or intercentromeric recombination.</title>
        <authorList>
            <person name="Coelho M.A."/>
            <person name="David-Palma M."/>
            <person name="Shea T."/>
            <person name="Bowers K."/>
            <person name="McGinley-Smith S."/>
            <person name="Mohammad A.W."/>
            <person name="Gnirke A."/>
            <person name="Yurkov A.M."/>
            <person name="Nowrousian M."/>
            <person name="Sun S."/>
            <person name="Cuomo C.A."/>
            <person name="Heitman J."/>
        </authorList>
    </citation>
    <scope>NUCLEOTIDE SEQUENCE [LARGE SCALE GENOMIC DNA]</scope>
    <source>
        <strain evidence="9">CBS 11374</strain>
    </source>
</reference>
<evidence type="ECO:0000256" key="2">
    <source>
        <dbReference type="ARBA" id="ARBA00022676"/>
    </source>
</evidence>
<evidence type="ECO:0000256" key="3">
    <source>
        <dbReference type="ARBA" id="ARBA00022679"/>
    </source>
</evidence>
<keyword evidence="2" id="KW-0328">Glycosyltransferase</keyword>
<sequence length="448" mass="51295">MDRAWWKRKNILIIGGLSLFLLSTWSCLHRSLSQWDHSIPADAFDSLQLSSPGSCQKASRLAGGVPGFYVLENLWYREGVFHLFTEDELIPEQDKIMSGYHEQRHHRFVDQEDIMAEQEGKIRCLDGQTMFLNDGADTGQRSYLNWFYHFAAEALLGGITSLSIAYPSTTNTSTLPRLIIPFEKNWRDKYGLNGAMIEGIFGDMVVEKAQWDMATRSGDWIGFEKVVIVDRYASHRYNPIANEWNKMALPIFSLLPSHPPAFFKPYRDNLLSSLNLKPESRVQPNKALKVIPKIIFVERQETNRRLDKVAYEGLLQVLEQFQSEEKAIIALPHLPELSFKEQVDSVKDADIIIGVHGNGLTHQMWMPEGGVVIELFVPNSFLRDYQVLSHALGHRHIAIWDDRILPETEWQLIDGELNPKMLHDGTAIPLDTSFIRTLLENLIVEIAR</sequence>
<protein>
    <recommendedName>
        <fullName evidence="8">Glycosyltransferase 61 catalytic domain-containing protein</fullName>
    </recommendedName>
</protein>
<evidence type="ECO:0000259" key="8">
    <source>
        <dbReference type="Pfam" id="PF04577"/>
    </source>
</evidence>
<dbReference type="PANTHER" id="PTHR20961">
    <property type="entry name" value="GLYCOSYLTRANSFERASE"/>
    <property type="match status" value="1"/>
</dbReference>
<gene>
    <name evidence="9" type="ORF">IL334_002692</name>
</gene>
<evidence type="ECO:0000313" key="9">
    <source>
        <dbReference type="EMBL" id="WRT65744.1"/>
    </source>
</evidence>
<dbReference type="RefSeq" id="XP_062790484.1">
    <property type="nucleotide sequence ID" value="XM_062934433.1"/>
</dbReference>
<keyword evidence="4" id="KW-0812">Transmembrane</keyword>
<keyword evidence="6" id="KW-0472">Membrane</keyword>
<dbReference type="GeneID" id="87954823"/>
<organism evidence="9 10">
    <name type="scientific">Kwoniella shivajii</name>
    <dbReference type="NCBI Taxonomy" id="564305"/>
    <lineage>
        <taxon>Eukaryota</taxon>
        <taxon>Fungi</taxon>
        <taxon>Dikarya</taxon>
        <taxon>Basidiomycota</taxon>
        <taxon>Agaricomycotina</taxon>
        <taxon>Tremellomycetes</taxon>
        <taxon>Tremellales</taxon>
        <taxon>Cryptococcaceae</taxon>
        <taxon>Kwoniella</taxon>
    </lineage>
</organism>
<accession>A0ABZ1CWR2</accession>
<evidence type="ECO:0000313" key="10">
    <source>
        <dbReference type="Proteomes" id="UP001329825"/>
    </source>
</evidence>
<evidence type="ECO:0000256" key="6">
    <source>
        <dbReference type="ARBA" id="ARBA00023136"/>
    </source>
</evidence>
<dbReference type="Proteomes" id="UP001329825">
    <property type="component" value="Chromosome 3"/>
</dbReference>
<dbReference type="Pfam" id="PF04577">
    <property type="entry name" value="Glyco_transf_61"/>
    <property type="match status" value="1"/>
</dbReference>
<dbReference type="InterPro" id="IPR049625">
    <property type="entry name" value="Glyco_transf_61_cat"/>
</dbReference>
<keyword evidence="7" id="KW-0325">Glycoprotein</keyword>
<keyword evidence="3" id="KW-0808">Transferase</keyword>
<proteinExistence type="predicted"/>
<keyword evidence="10" id="KW-1185">Reference proteome</keyword>
<comment type="subcellular location">
    <subcellularLocation>
        <location evidence="1">Membrane</location>
        <topology evidence="1">Single-pass membrane protein</topology>
    </subcellularLocation>
</comment>
<dbReference type="EMBL" id="CP141883">
    <property type="protein sequence ID" value="WRT65744.1"/>
    <property type="molecule type" value="Genomic_DNA"/>
</dbReference>
<name>A0ABZ1CWR2_9TREE</name>
<feature type="domain" description="Glycosyltransferase 61 catalytic" evidence="8">
    <location>
        <begin position="174"/>
        <end position="373"/>
    </location>
</feature>
<evidence type="ECO:0000256" key="1">
    <source>
        <dbReference type="ARBA" id="ARBA00004167"/>
    </source>
</evidence>
<dbReference type="PANTHER" id="PTHR20961:SF38">
    <property type="entry name" value="PROTEIN O-LINKED-MANNOSE BETA-1,4-N-ACETYLGLUCOSAMINYLTRANSFERASE 2"/>
    <property type="match status" value="1"/>
</dbReference>
<evidence type="ECO:0000256" key="4">
    <source>
        <dbReference type="ARBA" id="ARBA00022692"/>
    </source>
</evidence>
<evidence type="ECO:0000256" key="5">
    <source>
        <dbReference type="ARBA" id="ARBA00022989"/>
    </source>
</evidence>